<evidence type="ECO:0000256" key="1">
    <source>
        <dbReference type="SAM" id="MobiDB-lite"/>
    </source>
</evidence>
<dbReference type="HOGENOM" id="CLU_3080119_0_0_9"/>
<sequence length="52" mass="5468">MRSQRTEHEKAAPGAAYTKGGKSDLDPTEESKPRPYCTILGAGGQGGLYGDN</sequence>
<dbReference type="Proteomes" id="UP000004459">
    <property type="component" value="Unassembled WGS sequence"/>
</dbReference>
<proteinExistence type="predicted"/>
<evidence type="ECO:0000313" key="3">
    <source>
        <dbReference type="Proteomes" id="UP000004459"/>
    </source>
</evidence>
<dbReference type="EMBL" id="AGCK01000185">
    <property type="protein sequence ID" value="EHM48572.1"/>
    <property type="molecule type" value="Genomic_DNA"/>
</dbReference>
<protein>
    <submittedName>
        <fullName evidence="2">Uncharacterized protein</fullName>
    </submittedName>
</protein>
<reference evidence="2 3" key="1">
    <citation type="submission" date="2011-08" db="EMBL/GenBank/DDBJ databases">
        <authorList>
            <person name="Weinstock G."/>
            <person name="Sodergren E."/>
            <person name="Clifton S."/>
            <person name="Fulton L."/>
            <person name="Fulton B."/>
            <person name="Courtney L."/>
            <person name="Fronick C."/>
            <person name="Harrison M."/>
            <person name="Strong C."/>
            <person name="Farmer C."/>
            <person name="Delahaunty K."/>
            <person name="Markovic C."/>
            <person name="Hall O."/>
            <person name="Minx P."/>
            <person name="Tomlinson C."/>
            <person name="Mitreva M."/>
            <person name="Hou S."/>
            <person name="Chen J."/>
            <person name="Wollam A."/>
            <person name="Pepin K.H."/>
            <person name="Johnson M."/>
            <person name="Bhonagiri V."/>
            <person name="Zhang X."/>
            <person name="Suruliraj S."/>
            <person name="Warren W."/>
            <person name="Chinwalla A."/>
            <person name="Mardis E.R."/>
            <person name="Wilson R.K."/>
        </authorList>
    </citation>
    <scope>NUCLEOTIDE SEQUENCE [LARGE SCALE GENOMIC DNA]</scope>
    <source>
        <strain evidence="2 3">ATCC 29863</strain>
    </source>
</reference>
<organism evidence="2 3">
    <name type="scientific">Flavonifractor plautii ATCC 29863</name>
    <dbReference type="NCBI Taxonomy" id="411475"/>
    <lineage>
        <taxon>Bacteria</taxon>
        <taxon>Bacillati</taxon>
        <taxon>Bacillota</taxon>
        <taxon>Clostridia</taxon>
        <taxon>Eubacteriales</taxon>
        <taxon>Oscillospiraceae</taxon>
        <taxon>Flavonifractor</taxon>
    </lineage>
</organism>
<evidence type="ECO:0000313" key="2">
    <source>
        <dbReference type="EMBL" id="EHM48572.1"/>
    </source>
</evidence>
<feature type="compositionally biased region" description="Gly residues" evidence="1">
    <location>
        <begin position="41"/>
        <end position="52"/>
    </location>
</feature>
<accession>G9YRT0</accession>
<name>G9YRT0_FLAPL</name>
<feature type="compositionally biased region" description="Basic and acidic residues" evidence="1">
    <location>
        <begin position="21"/>
        <end position="33"/>
    </location>
</feature>
<comment type="caution">
    <text evidence="2">The sequence shown here is derived from an EMBL/GenBank/DDBJ whole genome shotgun (WGS) entry which is preliminary data.</text>
</comment>
<feature type="region of interest" description="Disordered" evidence="1">
    <location>
        <begin position="1"/>
        <end position="52"/>
    </location>
</feature>
<gene>
    <name evidence="2" type="ORF">HMPREF0372_02231</name>
</gene>
<dbReference type="AlphaFoldDB" id="G9YRT0"/>
<feature type="compositionally biased region" description="Basic and acidic residues" evidence="1">
    <location>
        <begin position="1"/>
        <end position="11"/>
    </location>
</feature>